<evidence type="ECO:0000313" key="6">
    <source>
        <dbReference type="Proteomes" id="UP000663699"/>
    </source>
</evidence>
<dbReference type="PROSITE" id="PS50102">
    <property type="entry name" value="RRM"/>
    <property type="match status" value="2"/>
</dbReference>
<dbReference type="PANTHER" id="PTHR48024">
    <property type="entry name" value="GEO13361P1-RELATED"/>
    <property type="match status" value="1"/>
</dbReference>
<feature type="compositionally biased region" description="Low complexity" evidence="3">
    <location>
        <begin position="219"/>
        <end position="228"/>
    </location>
</feature>
<name>A0A899FVC0_9ASCO</name>
<dbReference type="GO" id="GO:0005634">
    <property type="term" value="C:nucleus"/>
    <property type="evidence" value="ECO:0007669"/>
    <property type="project" value="TreeGrafter"/>
</dbReference>
<dbReference type="Pfam" id="PF00076">
    <property type="entry name" value="RRM_1"/>
    <property type="match status" value="2"/>
</dbReference>
<evidence type="ECO:0000256" key="1">
    <source>
        <dbReference type="ARBA" id="ARBA00022884"/>
    </source>
</evidence>
<feature type="compositionally biased region" description="Acidic residues" evidence="3">
    <location>
        <begin position="295"/>
        <end position="311"/>
    </location>
</feature>
<feature type="compositionally biased region" description="Basic and acidic residues" evidence="3">
    <location>
        <begin position="76"/>
        <end position="107"/>
    </location>
</feature>
<dbReference type="Gene3D" id="3.30.70.330">
    <property type="match status" value="2"/>
</dbReference>
<feature type="region of interest" description="Disordered" evidence="3">
    <location>
        <begin position="1"/>
        <end position="231"/>
    </location>
</feature>
<accession>A0A899FVC0</accession>
<keyword evidence="1 2" id="KW-0694">RNA-binding</keyword>
<feature type="region of interest" description="Disordered" evidence="3">
    <location>
        <begin position="255"/>
        <end position="436"/>
    </location>
</feature>
<evidence type="ECO:0000256" key="2">
    <source>
        <dbReference type="PROSITE-ProRule" id="PRU00176"/>
    </source>
</evidence>
<dbReference type="InterPro" id="IPR050886">
    <property type="entry name" value="RNA-binding_reg"/>
</dbReference>
<dbReference type="GO" id="GO:0003723">
    <property type="term" value="F:RNA binding"/>
    <property type="evidence" value="ECO:0007669"/>
    <property type="project" value="UniProtKB-UniRule"/>
</dbReference>
<feature type="compositionally biased region" description="Low complexity" evidence="3">
    <location>
        <begin position="198"/>
        <end position="212"/>
    </location>
</feature>
<proteinExistence type="predicted"/>
<feature type="domain" description="RRM" evidence="4">
    <location>
        <begin position="643"/>
        <end position="720"/>
    </location>
</feature>
<feature type="compositionally biased region" description="Acidic residues" evidence="3">
    <location>
        <begin position="328"/>
        <end position="338"/>
    </location>
</feature>
<evidence type="ECO:0000256" key="3">
    <source>
        <dbReference type="SAM" id="MobiDB-lite"/>
    </source>
</evidence>
<dbReference type="InterPro" id="IPR035979">
    <property type="entry name" value="RBD_domain_sf"/>
</dbReference>
<dbReference type="PANTHER" id="PTHR48024:SF11">
    <property type="entry name" value="NUCLEAR LOCALIZATION SEQUENCE-BINDING PROTEIN"/>
    <property type="match status" value="1"/>
</dbReference>
<protein>
    <recommendedName>
        <fullName evidence="4">RRM domain-containing protein</fullName>
    </recommendedName>
</protein>
<gene>
    <name evidence="5" type="ORF">MERGE_003035</name>
</gene>
<feature type="compositionally biased region" description="Basic and acidic residues" evidence="3">
    <location>
        <begin position="1"/>
        <end position="19"/>
    </location>
</feature>
<feature type="compositionally biased region" description="Low complexity" evidence="3">
    <location>
        <begin position="108"/>
        <end position="122"/>
    </location>
</feature>
<feature type="compositionally biased region" description="Basic and acidic residues" evidence="3">
    <location>
        <begin position="491"/>
        <end position="510"/>
    </location>
</feature>
<feature type="region of interest" description="Disordered" evidence="3">
    <location>
        <begin position="489"/>
        <end position="538"/>
    </location>
</feature>
<dbReference type="AlphaFoldDB" id="A0A899FVC0"/>
<sequence length="772" mass="84424">MAKSSIRKDNKSTNEEGKARKIPAKKGGVSKSGISKEQIKSTLKNIKKEIDRKKKKDPPSVMKKPCKNYSSSSLDSSEKKSKITSKESPKVGLEEHVLKKLKEKKNSSESTSESSSESSLEESLIKVPSSKNSFKNSGSEDSSESVSSENLSENLKLSGNILKKQDYSNISGSSNGSSSSDNSDSSNEPGLSDESNPDDSGSNLDSNSSTDSGSDDSNSENSLKSSVSTDSTGNFIFSKIVSNFFIAKKIQENKEKISFGVESKKKTEMKVENRTKKSSQNPIKNKIERTNSQQSDEDKDDELSDIEELDSNESHDNKFIDNKKLKDDEDSSDSDSDSDNTSNNNDDSDDNKNSTSTDGFHTINDSNNSGGDSDDSTSSPTSSSSGDSSDLTSNSSGDSASNIVTDSTSDSETQSSIDKNAKHFTKKIISKKKDKEIKILSENLSKNKNINDDFSKSENISKKKRDVFKTEKVDCINSKLEKEIVNFSSHDSARKSSDNKNIKHKDDKNTSKKRKNAPIEMDKKGTKKNKTNTGQNAEGSKTIFVGGLSWNVDDNWLAKEFESVGTVISSRVITNKNSGKSKGFGYVEFSTSDEAQAALAYSGKEIDGRVINVDISTGLSIILKNNASTRANKYGDIRSPKSDTLFIGNLSFKANEEAVRTAFSKIGGIVEIRLPTNHKTGQSKGFGYIQFSSIEDAEKAIEMNGCFISGRPIRLDFSTKKDNNITHTTFNNSSSNYKKKDHKAPQRINFGGKTNSTNRSGFNEFSGKKTKF</sequence>
<dbReference type="EMBL" id="CP054538">
    <property type="protein sequence ID" value="QSL65721.1"/>
    <property type="molecule type" value="Genomic_DNA"/>
</dbReference>
<feature type="compositionally biased region" description="Low complexity" evidence="3">
    <location>
        <begin position="168"/>
        <end position="187"/>
    </location>
</feature>
<feature type="domain" description="RRM" evidence="4">
    <location>
        <begin position="541"/>
        <end position="618"/>
    </location>
</feature>
<dbReference type="InterPro" id="IPR012677">
    <property type="entry name" value="Nucleotide-bd_a/b_plait_sf"/>
</dbReference>
<evidence type="ECO:0000313" key="5">
    <source>
        <dbReference type="EMBL" id="QSL65721.1"/>
    </source>
</evidence>
<dbReference type="OrthoDB" id="439808at2759"/>
<dbReference type="InterPro" id="IPR000504">
    <property type="entry name" value="RRM_dom"/>
</dbReference>
<keyword evidence="6" id="KW-1185">Reference proteome</keyword>
<feature type="compositionally biased region" description="Basic and acidic residues" evidence="3">
    <location>
        <begin position="255"/>
        <end position="275"/>
    </location>
</feature>
<dbReference type="SMART" id="SM00360">
    <property type="entry name" value="RRM"/>
    <property type="match status" value="2"/>
</dbReference>
<feature type="compositionally biased region" description="Low complexity" evidence="3">
    <location>
        <begin position="353"/>
        <end position="418"/>
    </location>
</feature>
<feature type="compositionally biased region" description="Polar residues" evidence="3">
    <location>
        <begin position="752"/>
        <end position="763"/>
    </location>
</feature>
<organism evidence="5 6">
    <name type="scientific">Pneumocystis wakefieldiae</name>
    <dbReference type="NCBI Taxonomy" id="38082"/>
    <lineage>
        <taxon>Eukaryota</taxon>
        <taxon>Fungi</taxon>
        <taxon>Dikarya</taxon>
        <taxon>Ascomycota</taxon>
        <taxon>Taphrinomycotina</taxon>
        <taxon>Pneumocystomycetes</taxon>
        <taxon>Pneumocystaceae</taxon>
        <taxon>Pneumocystis</taxon>
    </lineage>
</organism>
<reference evidence="5" key="1">
    <citation type="submission" date="2020-06" db="EMBL/GenBank/DDBJ databases">
        <title>Genomes of multiple members of Pneumocystis genus reveal paths to human pathogen Pneumocystis jirovecii.</title>
        <authorList>
            <person name="Cisse O.H."/>
            <person name="Ma L."/>
            <person name="Dekker J."/>
            <person name="Khil P."/>
            <person name="Jo J."/>
            <person name="Brenchley J."/>
            <person name="Blair R."/>
            <person name="Pahar B."/>
            <person name="Chabe M."/>
            <person name="Van Rompay K.A."/>
            <person name="Keesler R."/>
            <person name="Sukura A."/>
            <person name="Hirsch V."/>
            <person name="Kutty G."/>
            <person name="Liu Y."/>
            <person name="Peng L."/>
            <person name="Chen J."/>
            <person name="Song J."/>
            <person name="Weissenbacher-Lang C."/>
            <person name="Xu J."/>
            <person name="Upham N.S."/>
            <person name="Stajich J.E."/>
            <person name="Cuomo C.A."/>
            <person name="Cushion M.T."/>
            <person name="Kovacs J.A."/>
        </authorList>
    </citation>
    <scope>NUCLEOTIDE SEQUENCE</scope>
    <source>
        <strain evidence="5">2A</strain>
    </source>
</reference>
<dbReference type="SUPFAM" id="SSF54928">
    <property type="entry name" value="RNA-binding domain, RBD"/>
    <property type="match status" value="2"/>
</dbReference>
<feature type="region of interest" description="Disordered" evidence="3">
    <location>
        <begin position="728"/>
        <end position="772"/>
    </location>
</feature>
<feature type="compositionally biased region" description="Basic and acidic residues" evidence="3">
    <location>
        <begin position="312"/>
        <end position="327"/>
    </location>
</feature>
<dbReference type="Proteomes" id="UP000663699">
    <property type="component" value="Chromosome 7"/>
</dbReference>
<feature type="compositionally biased region" description="Low complexity" evidence="3">
    <location>
        <begin position="25"/>
        <end position="36"/>
    </location>
</feature>
<evidence type="ECO:0000259" key="4">
    <source>
        <dbReference type="PROSITE" id="PS50102"/>
    </source>
</evidence>
<feature type="compositionally biased region" description="Low complexity" evidence="3">
    <location>
        <begin position="132"/>
        <end position="160"/>
    </location>
</feature>